<dbReference type="Pfam" id="PF00005">
    <property type="entry name" value="ABC_tran"/>
    <property type="match status" value="1"/>
</dbReference>
<dbReference type="PROSITE" id="PS00211">
    <property type="entry name" value="ABC_TRANSPORTER_1"/>
    <property type="match status" value="1"/>
</dbReference>
<dbReference type="PROSITE" id="PS50893">
    <property type="entry name" value="ABC_TRANSPORTER_2"/>
    <property type="match status" value="1"/>
</dbReference>
<comment type="subcellular location">
    <subcellularLocation>
        <location evidence="1">Cell inner membrane</location>
        <topology evidence="1">Peripheral membrane protein</topology>
    </subcellularLocation>
</comment>
<dbReference type="SMART" id="SM00382">
    <property type="entry name" value="AAA"/>
    <property type="match status" value="1"/>
</dbReference>
<dbReference type="EMBL" id="QICM01000004">
    <property type="protein sequence ID" value="PXV68720.1"/>
    <property type="molecule type" value="Genomic_DNA"/>
</dbReference>
<evidence type="ECO:0000313" key="15">
    <source>
        <dbReference type="EMBL" id="SET13530.1"/>
    </source>
</evidence>
<keyword evidence="7" id="KW-1278">Translocase</keyword>
<accession>A0A1G6LMK1</accession>
<dbReference type="InterPro" id="IPR017871">
    <property type="entry name" value="ABC_transporter-like_CS"/>
</dbReference>
<reference evidence="14 19" key="1">
    <citation type="submission" date="2016-10" db="EMBL/GenBank/DDBJ databases">
        <authorList>
            <person name="de Groot N.N."/>
        </authorList>
    </citation>
    <scope>NUCLEOTIDE SEQUENCE [LARGE SCALE GENOMIC DNA]</scope>
    <source>
        <strain evidence="14 19">WG7</strain>
    </source>
</reference>
<dbReference type="GO" id="GO:0005886">
    <property type="term" value="C:plasma membrane"/>
    <property type="evidence" value="ECO:0007669"/>
    <property type="project" value="UniProtKB-SubCell"/>
</dbReference>
<evidence type="ECO:0000313" key="17">
    <source>
        <dbReference type="EMBL" id="TDX42455.1"/>
    </source>
</evidence>
<evidence type="ECO:0000313" key="14">
    <source>
        <dbReference type="EMBL" id="SDJ07268.1"/>
    </source>
</evidence>
<dbReference type="EMBL" id="FMYT01000006">
    <property type="protein sequence ID" value="SDC44287.1"/>
    <property type="molecule type" value="Genomic_DNA"/>
</dbReference>
<evidence type="ECO:0000313" key="16">
    <source>
        <dbReference type="EMBL" id="TDS29154.1"/>
    </source>
</evidence>
<dbReference type="Proteomes" id="UP000324896">
    <property type="component" value="Unassembled WGS sequence"/>
</dbReference>
<dbReference type="RefSeq" id="WP_073160384.1">
    <property type="nucleotide sequence ID" value="NZ_FMYT01000006.1"/>
</dbReference>
<evidence type="ECO:0000313" key="24">
    <source>
        <dbReference type="Proteomes" id="UP000324896"/>
    </source>
</evidence>
<proteinExistence type="predicted"/>
<dbReference type="Proteomes" id="UP000198612">
    <property type="component" value="Unassembled WGS sequence"/>
</dbReference>
<dbReference type="Proteomes" id="UP000295758">
    <property type="component" value="Unassembled WGS sequence"/>
</dbReference>
<keyword evidence="3" id="KW-1003">Cell membrane</keyword>
<dbReference type="GO" id="GO:0005315">
    <property type="term" value="F:phosphate transmembrane transporter activity"/>
    <property type="evidence" value="ECO:0007669"/>
    <property type="project" value="InterPro"/>
</dbReference>
<dbReference type="GO" id="GO:0016887">
    <property type="term" value="F:ATP hydrolysis activity"/>
    <property type="evidence" value="ECO:0007669"/>
    <property type="project" value="InterPro"/>
</dbReference>
<dbReference type="InterPro" id="IPR005670">
    <property type="entry name" value="PstB-like"/>
</dbReference>
<evidence type="ECO:0000313" key="11">
    <source>
        <dbReference type="EMBL" id="PXV68720.1"/>
    </source>
</evidence>
<dbReference type="InterPro" id="IPR027417">
    <property type="entry name" value="P-loop_NTPase"/>
</dbReference>
<organism evidence="12 24">
    <name type="scientific">Halanaerobium congolense</name>
    <dbReference type="NCBI Taxonomy" id="54121"/>
    <lineage>
        <taxon>Bacteria</taxon>
        <taxon>Bacillati</taxon>
        <taxon>Bacillota</taxon>
        <taxon>Clostridia</taxon>
        <taxon>Halanaerobiales</taxon>
        <taxon>Halanaerobiaceae</taxon>
        <taxon>Halanaerobium</taxon>
    </lineage>
</organism>
<keyword evidence="5" id="KW-0547">Nucleotide-binding</keyword>
<dbReference type="FunFam" id="3.40.50.300:FF:000132">
    <property type="entry name" value="Phosphate import ATP-binding protein PstB"/>
    <property type="match status" value="1"/>
</dbReference>
<dbReference type="Proteomes" id="UP000295472">
    <property type="component" value="Unassembled WGS sequence"/>
</dbReference>
<dbReference type="InterPro" id="IPR003439">
    <property type="entry name" value="ABC_transporter-like_ATP-bd"/>
</dbReference>
<dbReference type="Proteomes" id="UP000198945">
    <property type="component" value="Unassembled WGS sequence"/>
</dbReference>
<evidence type="ECO:0000256" key="7">
    <source>
        <dbReference type="ARBA" id="ARBA00022967"/>
    </source>
</evidence>
<dbReference type="Gene3D" id="3.40.50.300">
    <property type="entry name" value="P-loop containing nucleotide triphosphate hydrolases"/>
    <property type="match status" value="1"/>
</dbReference>
<protein>
    <submittedName>
        <fullName evidence="11">Phosphate ABC transporter ATP-binding protein (PhoT family)</fullName>
    </submittedName>
    <submittedName>
        <fullName evidence="12">Phosphate ABC transporter ATP-binding protein, PhoT family</fullName>
    </submittedName>
</protein>
<reference evidence="11 21" key="3">
    <citation type="submission" date="2018-04" db="EMBL/GenBank/DDBJ databases">
        <title>Subsurface microbial communities from deep shales in Ohio and West Virginia, USA.</title>
        <authorList>
            <person name="Wrighton K."/>
        </authorList>
    </citation>
    <scope>NUCLEOTIDE SEQUENCE [LARGE SCALE GENOMIC DNA]</scope>
    <source>
        <strain evidence="17 22">DSMZ 11287</strain>
        <strain evidence="11 21">MSL28</strain>
    </source>
</reference>
<dbReference type="AlphaFoldDB" id="A0A1G6LMK1"/>
<dbReference type="GO" id="GO:0035435">
    <property type="term" value="P:phosphate ion transmembrane transport"/>
    <property type="evidence" value="ECO:0007669"/>
    <property type="project" value="InterPro"/>
</dbReference>
<reference evidence="18 20" key="2">
    <citation type="submission" date="2016-10" db="EMBL/GenBank/DDBJ databases">
        <authorList>
            <person name="Varghese N."/>
            <person name="Submissions S."/>
        </authorList>
    </citation>
    <scope>NUCLEOTIDE SEQUENCE [LARGE SCALE GENOMIC DNA]</scope>
    <source>
        <strain evidence="12 24">WG10</strain>
        <strain evidence="13 20">WG2</strain>
        <strain evidence="15 18">WG5</strain>
    </source>
</reference>
<dbReference type="EMBL" id="SOEF01000020">
    <property type="protein sequence ID" value="TDX42455.1"/>
    <property type="molecule type" value="Genomic_DNA"/>
</dbReference>
<evidence type="ECO:0000256" key="6">
    <source>
        <dbReference type="ARBA" id="ARBA00022840"/>
    </source>
</evidence>
<comment type="function">
    <text evidence="9">Part of the ABC transporter complex PstSACB involved in phosphate import. Responsible for energy coupling to the transport system.</text>
</comment>
<dbReference type="GO" id="GO:0005524">
    <property type="term" value="F:ATP binding"/>
    <property type="evidence" value="ECO:0007669"/>
    <property type="project" value="UniProtKB-KW"/>
</dbReference>
<evidence type="ECO:0000256" key="4">
    <source>
        <dbReference type="ARBA" id="ARBA00022592"/>
    </source>
</evidence>
<dbReference type="InterPro" id="IPR003593">
    <property type="entry name" value="AAA+_ATPase"/>
</dbReference>
<dbReference type="EMBL" id="SOAA01000018">
    <property type="protein sequence ID" value="TDS29154.1"/>
    <property type="molecule type" value="Genomic_DNA"/>
</dbReference>
<evidence type="ECO:0000313" key="19">
    <source>
        <dbReference type="Proteomes" id="UP000198945"/>
    </source>
</evidence>
<dbReference type="NCBIfam" id="TIGR00972">
    <property type="entry name" value="3a0107s01c2"/>
    <property type="match status" value="1"/>
</dbReference>
<evidence type="ECO:0000313" key="18">
    <source>
        <dbReference type="Proteomes" id="UP000198612"/>
    </source>
</evidence>
<reference evidence="16 23" key="4">
    <citation type="submission" date="2019-03" db="EMBL/GenBank/DDBJ databases">
        <title>Deep subsurface shale carbon reservoir microbial communities from Ohio and West Virginia, USA.</title>
        <authorList>
            <person name="Wrighton K."/>
        </authorList>
    </citation>
    <scope>NUCLEOTIDE SEQUENCE [LARGE SCALE GENOMIC DNA]</scope>
    <source>
        <strain evidence="16 23">UTICA-S4D12</strain>
    </source>
</reference>
<evidence type="ECO:0000256" key="8">
    <source>
        <dbReference type="ARBA" id="ARBA00023136"/>
    </source>
</evidence>
<evidence type="ECO:0000313" key="23">
    <source>
        <dbReference type="Proteomes" id="UP000295758"/>
    </source>
</evidence>
<dbReference type="EMBL" id="FNEH01000026">
    <property type="protein sequence ID" value="SDJ07268.1"/>
    <property type="molecule type" value="Genomic_DNA"/>
</dbReference>
<evidence type="ECO:0000256" key="1">
    <source>
        <dbReference type="ARBA" id="ARBA00004417"/>
    </source>
</evidence>
<dbReference type="CDD" id="cd03260">
    <property type="entry name" value="ABC_PstB_phosphate_transporter"/>
    <property type="match status" value="1"/>
</dbReference>
<dbReference type="Proteomes" id="UP000199519">
    <property type="component" value="Unassembled WGS sequence"/>
</dbReference>
<keyword evidence="2" id="KW-0813">Transport</keyword>
<dbReference type="Proteomes" id="UP000247389">
    <property type="component" value="Unassembled WGS sequence"/>
</dbReference>
<evidence type="ECO:0000256" key="9">
    <source>
        <dbReference type="ARBA" id="ARBA00054713"/>
    </source>
</evidence>
<evidence type="ECO:0000313" key="22">
    <source>
        <dbReference type="Proteomes" id="UP000295472"/>
    </source>
</evidence>
<dbReference type="PANTHER" id="PTHR43423">
    <property type="entry name" value="ABC TRANSPORTER I FAMILY MEMBER 17"/>
    <property type="match status" value="1"/>
</dbReference>
<dbReference type="SUPFAM" id="SSF52540">
    <property type="entry name" value="P-loop containing nucleoside triphosphate hydrolases"/>
    <property type="match status" value="1"/>
</dbReference>
<keyword evidence="6 12" id="KW-0067">ATP-binding</keyword>
<dbReference type="GeneID" id="57013084"/>
<evidence type="ECO:0000259" key="10">
    <source>
        <dbReference type="PROSITE" id="PS50893"/>
    </source>
</evidence>
<evidence type="ECO:0000313" key="13">
    <source>
        <dbReference type="EMBL" id="SDF88149.1"/>
    </source>
</evidence>
<evidence type="ECO:0000256" key="2">
    <source>
        <dbReference type="ARBA" id="ARBA00022448"/>
    </source>
</evidence>
<dbReference type="OrthoDB" id="9804199at2"/>
<feature type="domain" description="ABC transporter" evidence="10">
    <location>
        <begin position="7"/>
        <end position="248"/>
    </location>
</feature>
<dbReference type="STRING" id="54121.SAMN04515653_12616"/>
<evidence type="ECO:0000256" key="3">
    <source>
        <dbReference type="ARBA" id="ARBA00022475"/>
    </source>
</evidence>
<evidence type="ECO:0000313" key="12">
    <source>
        <dbReference type="EMBL" id="SDC44287.1"/>
    </source>
</evidence>
<dbReference type="PANTHER" id="PTHR43423:SF1">
    <property type="entry name" value="ABC TRANSPORTER I FAMILY MEMBER 17"/>
    <property type="match status" value="1"/>
</dbReference>
<keyword evidence="20" id="KW-1185">Reference proteome</keyword>
<dbReference type="EMBL" id="FNBJ01000029">
    <property type="protein sequence ID" value="SDF88149.1"/>
    <property type="molecule type" value="Genomic_DNA"/>
</dbReference>
<dbReference type="EMBL" id="FOHG01000029">
    <property type="protein sequence ID" value="SET13530.1"/>
    <property type="molecule type" value="Genomic_DNA"/>
</dbReference>
<name>A0A1G6LMK1_9FIRM</name>
<evidence type="ECO:0000313" key="21">
    <source>
        <dbReference type="Proteomes" id="UP000247389"/>
    </source>
</evidence>
<keyword evidence="4" id="KW-0592">Phosphate transport</keyword>
<evidence type="ECO:0000256" key="5">
    <source>
        <dbReference type="ARBA" id="ARBA00022741"/>
    </source>
</evidence>
<evidence type="ECO:0000313" key="20">
    <source>
        <dbReference type="Proteomes" id="UP000199519"/>
    </source>
</evidence>
<gene>
    <name evidence="16" type="ORF">BY453_11839</name>
    <name evidence="17" type="ORF">C7954_12043</name>
    <name evidence="11" type="ORF">C8C78_104107</name>
    <name evidence="12" type="ORF">SAMN04488597_106104</name>
    <name evidence="13" type="ORF">SAMN04488598_12919</name>
    <name evidence="15" type="ORF">SAMN04515652_12919</name>
    <name evidence="14" type="ORF">SAMN04515654_12616</name>
</gene>
<sequence>MSNQNVLEVKNVDFFYDDFQALENISMNIEKNKVTALIGPSGCGKSTFLRTINRMNDLIEGTRLEGNILFDGESIYQENIDVVNLRKRIGMVFQQPNPFPKSIFENVAYGPKIHGITDKIKLEEIVIESLKKAALFDEVKNRLDSSALSLSGGQQQRLCIARALAVKPEVLLMDEPASALDPVATAKIEDLIGELKNEYSIVIVTHSMQQAARVSDMTGFFLMGELVEYDKTDKIFENPSDQRTEDYITGRFG</sequence>
<keyword evidence="8" id="KW-0472">Membrane</keyword>